<feature type="compositionally biased region" description="Polar residues" evidence="1">
    <location>
        <begin position="2401"/>
        <end position="2432"/>
    </location>
</feature>
<name>A0A388KH87_CHABU</name>
<feature type="compositionally biased region" description="Basic and acidic residues" evidence="1">
    <location>
        <begin position="2028"/>
        <end position="2041"/>
    </location>
</feature>
<feature type="region of interest" description="Disordered" evidence="1">
    <location>
        <begin position="2610"/>
        <end position="2640"/>
    </location>
</feature>
<feature type="region of interest" description="Disordered" evidence="1">
    <location>
        <begin position="2089"/>
        <end position="2113"/>
    </location>
</feature>
<evidence type="ECO:0000256" key="1">
    <source>
        <dbReference type="SAM" id="MobiDB-lite"/>
    </source>
</evidence>
<sequence>MSAVTSISTLIKKKKKKKKKARRFLHLPGDAELAGTAEPAMALVQEDIHNLDDVVHTHNQAFDQVNNRLQQLEQRPVAAPDASSSNTSDRLNALEIDVGTLKDDAQLQQTVTQQLEQRIFAAATKPSSAPRETTPKFDGQDNFCDSTKTDPIPWQGQVGKLSTAGSESTTLSTPSEPVASRVTTLRSEAYAEVDSPPLLYSYEDYAARLVPTLGTHAQGQDVCAASFPSDSGNLSSSSGSSRDSACEFNIEVLDPLTSEDFAWLPLSTTDRLPGLRYATLCAHLHTYLSFYAPPTSPTEDKVAVGDILAYVTKVAREFRKQRYDDNNAPLLYVRIQVGQAPCNALLDSGATRNFISQTFMQRVGLGTQVWRKANPTTIKLADGRTHCQQLIDRYIEAVPVYFAPHACEPVTFDILDTDFDIISGMSWLASAYHTVNFHQRTLTVRDAFGVEVPCTIPLPHPSIQCQVVTTKSFRATCAYEQPDEIGLCFLRTVAVADSSPTNLSLDPLVVRLLDEFTDIFESPTGVVPDQPISHEIILEAGAVLPKGCIYRMNEEELTVLRTQFDDLLDKGWIRPSPGGTRPGRKAEKEKPRVEPGGNFQQPALPTVGTNWGRSSSAFQQTGRREGDFRKPDNGPNAYANRCVPSLAGMEKDGPWNTAERGGNRNDHKDGPDVFHQVRTESHGPWNKAERGDNDNGHMNTRDGFWHNRKSAGFGGVQEEAHHRHNFDEQANLRGPYTNQYAPFSLSTQSNGTPVTGGTENSANCRKDGEGRSSALCGAQEAQHHGHVQIPIFHSREPVRFSSPTELPDRWKTNGTSGAKGGGPSGGATTAPWSAIGTAGGTSDGTNFGPSCGPSHGTTGGPRDGTIGGPSGGVTTAPWGAIGTAGGTSDGTNVGPSCAPSHGTTGGPRDGTIAGPSYGTSGGPSYGTSGELCEVASSGTAHGTTRGATPGPWNTSATVGGTSVGPSGGTGGGTSGGTSGGLTGGVIGTDHCQNDASPRQDSTGQFGAHCENGGKGDCQQESVCRSSTGVDDIDTVGDVSCKDNPCWDSMGGDGVELTGGPSQEEKAHLNSTRVNVVDRHSPEMMAMEVNCRPAVARVVRHFPEGNKPQKGDECHSGVSSALTSGPQQSGHESQFSATRRQSRAFGTTSRMEPSFSKMHTNRDSGGENGTSSGCRNVFILRQLENMEVPSATDGTMQSRQPTHNDMQCEFRTNTGQSEAPSASGWKGIVTEEQMHSEMKSDHAMSTIRRTGSTLKLAPGINESTSNCVQQAPGWESESELSMVVAQSKSFSERPREGNASHEQVQCHLLGENAGSNSRKAGCIQSSQFNVFASNLCKDAESTNTVDGLSGQQHSVKTQLSVTTGQSMASHGNRVAANFSKENMQLHYASKEGTCNTHGIDCTTPSQAALFPSCKHQKAATSTAQATQLAIQSLLCNEDQGKCNNMGESSTVYYPPGTEAMVYSCERRTLDEYRLPTHGRVRTDLQRSSHQSRCAGGTGQSETAVSESSRPICSNESANQLPSCISRSQIHGDIPRGLWQSRFPPASGQRPDNSGLAHKYPESGCHPTETTITMVNGSAEHRSPNMPTKQNFSDVHPFRGNWVANPEVDPWTPTRSSTCNQMVCESRRPQHGPSVIEMEENQQPIACSSFTSEGQLPVAGWKTPLCEKAELTGHKSWTGKAPPRNRHHMTEGCVAGHLNISHTRGGDKRELGDEEGSSPCQAFELCNHNMWAKKDLQNQPSQLGRNDADELSGSDAPAPDARRLCLWKRSPSGIGGTRDPKDSHGCRGSMHADQKESKNVHGVEENGSHAQTGCRYRAEKYRSTREEVKLPGEWNMSSTYASEERQLSVQEGSLHRVAETCNNEPWATGNPRWRMGLGEGRLADQPDTYIHPMGESRYHEWRRAPSRTDSSINCNIAGVQSPANDRSRGLGNCARQLTINRNSIHTPERQRTLGQKTAPFRYVEHFDGRQGMPDSMNTNRPLPVEGWSLLEDLLRDSLSSAEERQLGNVEVTAGRAAEAGTHTGALWDNRSQRGRDLMDRPTDKCSGFYSSEENRVANGRPKQNTVPTGGAVEPGTHVAIPWDCMSQRERRTMDRRPTRRCAAGVGSSQENRLGHSRTSFCKMEETCDNEMQGVPSDYLPPKGSRDNFEKSARNQDIEMVALLASPSDKIARGQCQPIFDNQANDWDTDCDKVERVQKPIITPAGQGLGFKFTQGEEDNPAGSPELGFENLIEEWNGNADWEIDCSKGDSVHMTIPADLGVGHLAKKQYHAAATPLDSGGSHLTQNRAHRAFAHPFEEWDMEWGTSNKRRDEIWMPSGQLEFGCPPCKQDNPAALPAASESVELTQSQARWELENNSIKDLDWNHLVDTARGHRSDTVLNTAFRKLWQSNTSPVGKDNFHPPTKTTNTTRSHRGSSQLLPATGRAKSQGNSRVSLLSRKHSALQTWPSELSRQGKPDIGGFCFYRSKRPAAGNHELRKSKKRAQHSTDSENAHDNISAVSGPTASMASCSLSDDEERDVRMSVWAGGPAFVRSRSDCSGSSSTTSSSVFPSSTSLKRKCTELHNTPSEDNCAEPLSARGFSATSLPSARGDYIDLTQQDMDSVQDYEELPRVMGSPADSSSSAKRKRHTENNANPDEDCGRLQGVSSFAARGGSQPTQQRIIKQEIVAIEGEDDDGSDHFERVADWCDYHRHEDLEDQRMQNMGAPQIQGYGNGVGGGNQPGVVSCYICGKVGHYARNWWAAGSGRQPVQQQPIQPMAAVDDETKEMREYFREKIRKRKLDEERREREEEERRRKEEENRREQERLREADAREARLEAKLGRQGVLHITVTKGTIWSDSWRVVRGKVGESTVMVGGVEKPIRECKRIMEGGGRFQVGKVAADIIRGAMPDQDIARFVAARVRVVVRKRLTVGMIIHNHLKYADGGDARKGATLLVCPVLYLRACKETFNWNRSFQVINETEAQVLGGMKMEYERLSLKGVARWQTGGRIGRAYVLPKDKDLDRWRPISPGTNDPARLAGARVGRAIRYMLFGVRRTEHFDLRSTDELKERCEAFQREMGKGGDGVLARSYDIKDMFAKLSHQRVMEAVEWLIMYHEKRGMKGARVSQRGKLCAMRTLRKVEGLVTLGFDDIRKEVDFELTYIYVGCTRVVLRQIFRIPMGRNSSPALACLVCARSEATFMRQVTRSGMMVRGMRMIDDVAVMVGFRTNHMDTMVKAATILDEFEKCYDEDLKLVRKDGGGNVFDFIGVCIFILMMPIRIEIHPRTRNQQSLCKEGRLRIQSLQDFASFTRKASKKATVFAALVRMHRILTSEEAMKAAIVALMLETRLRGYPPKISLGALARATEMNGCSESPHFEANGSGQCQVELEGLGISGMEVGKFSRVLDESQGREVLECETSIMEKKVQAGEEHLILDTSATSSMSPSPRLDIMVLELGSEDATISVVEVGKGMRVVDESQLSEGREVSGLDESQGRQVLEDEASVERVMDEGAKIMDVSSLPQMQVMGSNSTGQSCKVSSAIEARKATQPVNESRREVKDQSAAKAVTEEEEEQVVDKAMVEEEKIMDVSSLQQLKVMSSNSTSQRKVSSAIEVCKATQPVSESRMEVKDRSVVKAVTEEEEEQVVVKAMVEEENIIVDMSSLPQMEVLMGSNSTSQGMVSSVMIGFSSAVNESRVEEKEQSVVKAMADEDKALDDSSTLLDIELDYGADDPHKDSIRDACSFFKFLQ</sequence>
<feature type="compositionally biased region" description="Basic and acidic residues" evidence="1">
    <location>
        <begin position="661"/>
        <end position="696"/>
    </location>
</feature>
<dbReference type="PROSITE" id="PS00141">
    <property type="entry name" value="ASP_PROTEASE"/>
    <property type="match status" value="1"/>
</dbReference>
<feature type="compositionally biased region" description="Polar residues" evidence="1">
    <location>
        <begin position="1116"/>
        <end position="1150"/>
    </location>
</feature>
<feature type="region of interest" description="Disordered" evidence="1">
    <location>
        <begin position="2531"/>
        <end position="2553"/>
    </location>
</feature>
<dbReference type="EMBL" id="BFEA01000113">
    <property type="protein sequence ID" value="GBG69343.1"/>
    <property type="molecule type" value="Genomic_DNA"/>
</dbReference>
<reference evidence="2 3" key="1">
    <citation type="journal article" date="2018" name="Cell">
        <title>The Chara Genome: Secondary Complexity and Implications for Plant Terrestrialization.</title>
        <authorList>
            <person name="Nishiyama T."/>
            <person name="Sakayama H."/>
            <person name="Vries J.D."/>
            <person name="Buschmann H."/>
            <person name="Saint-Marcoux D."/>
            <person name="Ullrich K.K."/>
            <person name="Haas F.B."/>
            <person name="Vanderstraeten L."/>
            <person name="Becker D."/>
            <person name="Lang D."/>
            <person name="Vosolsobe S."/>
            <person name="Rombauts S."/>
            <person name="Wilhelmsson P.K.I."/>
            <person name="Janitza P."/>
            <person name="Kern R."/>
            <person name="Heyl A."/>
            <person name="Rumpler F."/>
            <person name="Villalobos L.I.A.C."/>
            <person name="Clay J.M."/>
            <person name="Skokan R."/>
            <person name="Toyoda A."/>
            <person name="Suzuki Y."/>
            <person name="Kagoshima H."/>
            <person name="Schijlen E."/>
            <person name="Tajeshwar N."/>
            <person name="Catarino B."/>
            <person name="Hetherington A.J."/>
            <person name="Saltykova A."/>
            <person name="Bonnot C."/>
            <person name="Breuninger H."/>
            <person name="Symeonidi A."/>
            <person name="Radhakrishnan G.V."/>
            <person name="Van Nieuwerburgh F."/>
            <person name="Deforce D."/>
            <person name="Chang C."/>
            <person name="Karol K.G."/>
            <person name="Hedrich R."/>
            <person name="Ulvskov P."/>
            <person name="Glockner G."/>
            <person name="Delwiche C.F."/>
            <person name="Petrasek J."/>
            <person name="Van de Peer Y."/>
            <person name="Friml J."/>
            <person name="Beilby M."/>
            <person name="Dolan L."/>
            <person name="Kohara Y."/>
            <person name="Sugano S."/>
            <person name="Fujiyama A."/>
            <person name="Delaux P.-M."/>
            <person name="Quint M."/>
            <person name="TheiBen G."/>
            <person name="Hagemann M."/>
            <person name="Harholt J."/>
            <person name="Dunand C."/>
            <person name="Zachgo S."/>
            <person name="Langdale J."/>
            <person name="Maumus F."/>
            <person name="Straeten D.V.D."/>
            <person name="Gould S.B."/>
            <person name="Rensing S.A."/>
        </authorList>
    </citation>
    <scope>NUCLEOTIDE SEQUENCE [LARGE SCALE GENOMIC DNA]</scope>
    <source>
        <strain evidence="2 3">S276</strain>
    </source>
</reference>
<evidence type="ECO:0000313" key="3">
    <source>
        <dbReference type="Proteomes" id="UP000265515"/>
    </source>
</evidence>
<dbReference type="Gramene" id="GBG69343">
    <property type="protein sequence ID" value="GBG69343"/>
    <property type="gene ID" value="CBR_g4039"/>
</dbReference>
<feature type="region of interest" description="Disordered" evidence="1">
    <location>
        <begin position="3518"/>
        <end position="3540"/>
    </location>
</feature>
<evidence type="ECO:0000313" key="2">
    <source>
        <dbReference type="EMBL" id="GBG69343.1"/>
    </source>
</evidence>
<comment type="caution">
    <text evidence="2">The sequence shown here is derived from an EMBL/GenBank/DDBJ whole genome shotgun (WGS) entry which is preliminary data.</text>
</comment>
<feature type="compositionally biased region" description="Low complexity" evidence="1">
    <location>
        <begin position="2534"/>
        <end position="2552"/>
    </location>
</feature>
<feature type="region of interest" description="Disordered" evidence="1">
    <location>
        <begin position="2470"/>
        <end position="2507"/>
    </location>
</feature>
<feature type="compositionally biased region" description="Polar residues" evidence="1">
    <location>
        <begin position="598"/>
        <end position="621"/>
    </location>
</feature>
<dbReference type="Gene3D" id="2.40.70.10">
    <property type="entry name" value="Acid Proteases"/>
    <property type="match status" value="1"/>
</dbReference>
<feature type="compositionally biased region" description="Polar residues" evidence="1">
    <location>
        <begin position="736"/>
        <end position="763"/>
    </location>
</feature>
<feature type="compositionally biased region" description="Polar residues" evidence="1">
    <location>
        <begin position="993"/>
        <end position="1003"/>
    </location>
</feature>
<feature type="compositionally biased region" description="Polar residues" evidence="1">
    <location>
        <begin position="2104"/>
        <end position="2113"/>
    </location>
</feature>
<proteinExistence type="predicted"/>
<protein>
    <submittedName>
        <fullName evidence="2">Uncharacterized protein</fullName>
    </submittedName>
</protein>
<gene>
    <name evidence="2" type="ORF">CBR_g4039</name>
</gene>
<dbReference type="InterPro" id="IPR001969">
    <property type="entry name" value="Aspartic_peptidase_AS"/>
</dbReference>
<feature type="compositionally biased region" description="Basic and acidic residues" evidence="1">
    <location>
        <begin position="584"/>
        <end position="593"/>
    </location>
</feature>
<feature type="region of interest" description="Disordered" evidence="1">
    <location>
        <begin position="1737"/>
        <end position="1808"/>
    </location>
</feature>
<feature type="region of interest" description="Disordered" evidence="1">
    <location>
        <begin position="728"/>
        <end position="1003"/>
    </location>
</feature>
<dbReference type="InterPro" id="IPR021109">
    <property type="entry name" value="Peptidase_aspartic_dom_sf"/>
</dbReference>
<dbReference type="GO" id="GO:0004190">
    <property type="term" value="F:aspartic-type endopeptidase activity"/>
    <property type="evidence" value="ECO:0007669"/>
    <property type="project" value="InterPro"/>
</dbReference>
<dbReference type="Gene3D" id="3.10.10.10">
    <property type="entry name" value="HIV Type 1 Reverse Transcriptase, subunit A, domain 1"/>
    <property type="match status" value="1"/>
</dbReference>
<feature type="compositionally biased region" description="Basic and acidic residues" evidence="1">
    <location>
        <begin position="1776"/>
        <end position="1805"/>
    </location>
</feature>
<feature type="region of interest" description="Disordered" evidence="1">
    <location>
        <begin position="571"/>
        <end position="696"/>
    </location>
</feature>
<feature type="region of interest" description="Disordered" evidence="1">
    <location>
        <begin position="2389"/>
        <end position="2433"/>
    </location>
</feature>
<dbReference type="CDD" id="cd00303">
    <property type="entry name" value="retropepsin_like"/>
    <property type="match status" value="1"/>
</dbReference>
<feature type="compositionally biased region" description="Basic and acidic residues" evidence="1">
    <location>
        <begin position="622"/>
        <end position="632"/>
    </location>
</feature>
<dbReference type="Proteomes" id="UP000265515">
    <property type="component" value="Unassembled WGS sequence"/>
</dbReference>
<feature type="compositionally biased region" description="Gly residues" evidence="1">
    <location>
        <begin position="961"/>
        <end position="986"/>
    </location>
</feature>
<feature type="region of interest" description="Disordered" evidence="1">
    <location>
        <begin position="1480"/>
        <end position="1509"/>
    </location>
</feature>
<feature type="compositionally biased region" description="Gly residues" evidence="1">
    <location>
        <begin position="857"/>
        <end position="871"/>
    </location>
</feature>
<dbReference type="Pfam" id="PF08284">
    <property type="entry name" value="RVP_2"/>
    <property type="match status" value="1"/>
</dbReference>
<keyword evidence="3" id="KW-1185">Reference proteome</keyword>
<dbReference type="SUPFAM" id="SSF50630">
    <property type="entry name" value="Acid proteases"/>
    <property type="match status" value="1"/>
</dbReference>
<feature type="compositionally biased region" description="Basic and acidic residues" evidence="1">
    <location>
        <begin position="1102"/>
        <end position="1114"/>
    </location>
</feature>
<feature type="compositionally biased region" description="Polar residues" evidence="1">
    <location>
        <begin position="1498"/>
        <end position="1509"/>
    </location>
</feature>
<feature type="region of interest" description="Disordered" evidence="1">
    <location>
        <begin position="1102"/>
        <end position="1172"/>
    </location>
</feature>
<feature type="compositionally biased region" description="Basic and acidic residues" evidence="1">
    <location>
        <begin position="3528"/>
        <end position="3537"/>
    </location>
</feature>
<feature type="compositionally biased region" description="Polar residues" evidence="1">
    <location>
        <begin position="936"/>
        <end position="946"/>
    </location>
</feature>
<feature type="region of interest" description="Disordered" evidence="1">
    <location>
        <begin position="2779"/>
        <end position="2804"/>
    </location>
</feature>
<feature type="region of interest" description="Disordered" evidence="1">
    <location>
        <begin position="2020"/>
        <end position="2072"/>
    </location>
</feature>
<dbReference type="GO" id="GO:0006508">
    <property type="term" value="P:proteolysis"/>
    <property type="evidence" value="ECO:0007669"/>
    <property type="project" value="InterPro"/>
</dbReference>
<accession>A0A388KH87</accession>
<feature type="compositionally biased region" description="Polar residues" evidence="1">
    <location>
        <begin position="2495"/>
        <end position="2507"/>
    </location>
</feature>
<organism evidence="2 3">
    <name type="scientific">Chara braunii</name>
    <name type="common">Braun's stonewort</name>
    <dbReference type="NCBI Taxonomy" id="69332"/>
    <lineage>
        <taxon>Eukaryota</taxon>
        <taxon>Viridiplantae</taxon>
        <taxon>Streptophyta</taxon>
        <taxon>Charophyceae</taxon>
        <taxon>Charales</taxon>
        <taxon>Characeae</taxon>
        <taxon>Chara</taxon>
    </lineage>
</organism>